<comment type="subcellular location">
    <subcellularLocation>
        <location evidence="1">Cytoplasm</location>
        <location evidence="1">Cytoskeleton</location>
        <location evidence="1">Cilium axoneme</location>
    </subcellularLocation>
</comment>
<keyword evidence="7" id="KW-0966">Cell projection</keyword>
<name>A0A7R9I4L7_9NEOP</name>
<dbReference type="InterPro" id="IPR019775">
    <property type="entry name" value="WD40_repeat_CS"/>
</dbReference>
<feature type="compositionally biased region" description="Acidic residues" evidence="10">
    <location>
        <begin position="1401"/>
        <end position="1422"/>
    </location>
</feature>
<dbReference type="PROSITE" id="PS50294">
    <property type="entry name" value="WD_REPEATS_REGION"/>
    <property type="match status" value="1"/>
</dbReference>
<evidence type="ECO:0008006" key="12">
    <source>
        <dbReference type="Google" id="ProtNLM"/>
    </source>
</evidence>
<dbReference type="Gene3D" id="2.130.10.10">
    <property type="entry name" value="YVTN repeat-like/Quinoprotein amine dehydrogenase"/>
    <property type="match status" value="3"/>
</dbReference>
<dbReference type="PROSITE" id="PS50082">
    <property type="entry name" value="WD_REPEATS_2"/>
    <property type="match status" value="1"/>
</dbReference>
<dbReference type="PROSITE" id="PS00678">
    <property type="entry name" value="WD_REPEATS_1"/>
    <property type="match status" value="1"/>
</dbReference>
<evidence type="ECO:0000256" key="9">
    <source>
        <dbReference type="SAM" id="Coils"/>
    </source>
</evidence>
<dbReference type="GO" id="GO:0005930">
    <property type="term" value="C:axoneme"/>
    <property type="evidence" value="ECO:0007669"/>
    <property type="project" value="UniProtKB-SubCell"/>
</dbReference>
<feature type="coiled-coil region" evidence="9">
    <location>
        <begin position="1458"/>
        <end position="1513"/>
    </location>
</feature>
<feature type="repeat" description="WD" evidence="8">
    <location>
        <begin position="499"/>
        <end position="532"/>
    </location>
</feature>
<dbReference type="SUPFAM" id="SSF50978">
    <property type="entry name" value="WD40 repeat-like"/>
    <property type="match status" value="2"/>
</dbReference>
<reference evidence="11" key="1">
    <citation type="submission" date="2020-11" db="EMBL/GenBank/DDBJ databases">
        <authorList>
            <person name="Tran Van P."/>
        </authorList>
    </citation>
    <scope>NUCLEOTIDE SEQUENCE</scope>
</reference>
<feature type="coiled-coil region" evidence="9">
    <location>
        <begin position="1705"/>
        <end position="1732"/>
    </location>
</feature>
<keyword evidence="5 9" id="KW-0175">Coiled coil</keyword>
<feature type="region of interest" description="Disordered" evidence="10">
    <location>
        <begin position="1399"/>
        <end position="1440"/>
    </location>
</feature>
<feature type="coiled-coil region" evidence="9">
    <location>
        <begin position="1576"/>
        <end position="1603"/>
    </location>
</feature>
<evidence type="ECO:0000256" key="8">
    <source>
        <dbReference type="PROSITE-ProRule" id="PRU00221"/>
    </source>
</evidence>
<evidence type="ECO:0000256" key="10">
    <source>
        <dbReference type="SAM" id="MobiDB-lite"/>
    </source>
</evidence>
<evidence type="ECO:0000256" key="6">
    <source>
        <dbReference type="ARBA" id="ARBA00023212"/>
    </source>
</evidence>
<evidence type="ECO:0000256" key="1">
    <source>
        <dbReference type="ARBA" id="ARBA00004430"/>
    </source>
</evidence>
<keyword evidence="2" id="KW-0963">Cytoplasm</keyword>
<evidence type="ECO:0000256" key="3">
    <source>
        <dbReference type="ARBA" id="ARBA00022574"/>
    </source>
</evidence>
<evidence type="ECO:0000256" key="2">
    <source>
        <dbReference type="ARBA" id="ARBA00022490"/>
    </source>
</evidence>
<evidence type="ECO:0000256" key="4">
    <source>
        <dbReference type="ARBA" id="ARBA00022737"/>
    </source>
</evidence>
<dbReference type="SMART" id="SM00320">
    <property type="entry name" value="WD40"/>
    <property type="match status" value="6"/>
</dbReference>
<keyword evidence="4" id="KW-0677">Repeat</keyword>
<organism evidence="11">
    <name type="scientific">Timema bartmani</name>
    <dbReference type="NCBI Taxonomy" id="61472"/>
    <lineage>
        <taxon>Eukaryota</taxon>
        <taxon>Metazoa</taxon>
        <taxon>Ecdysozoa</taxon>
        <taxon>Arthropoda</taxon>
        <taxon>Hexapoda</taxon>
        <taxon>Insecta</taxon>
        <taxon>Pterygota</taxon>
        <taxon>Neoptera</taxon>
        <taxon>Polyneoptera</taxon>
        <taxon>Phasmatodea</taxon>
        <taxon>Timematodea</taxon>
        <taxon>Timematoidea</taxon>
        <taxon>Timematidae</taxon>
        <taxon>Timema</taxon>
    </lineage>
</organism>
<accession>A0A7R9I4L7</accession>
<feature type="coiled-coil region" evidence="9">
    <location>
        <begin position="608"/>
        <end position="641"/>
    </location>
</feature>
<keyword evidence="6" id="KW-0206">Cytoskeleton</keyword>
<dbReference type="EMBL" id="OD567204">
    <property type="protein sequence ID" value="CAD7445305.1"/>
    <property type="molecule type" value="Genomic_DNA"/>
</dbReference>
<keyword evidence="3 8" id="KW-0853">WD repeat</keyword>
<dbReference type="InterPro" id="IPR036322">
    <property type="entry name" value="WD40_repeat_dom_sf"/>
</dbReference>
<dbReference type="Pfam" id="PF00400">
    <property type="entry name" value="WD40"/>
    <property type="match status" value="2"/>
</dbReference>
<dbReference type="GO" id="GO:0003341">
    <property type="term" value="P:cilium movement"/>
    <property type="evidence" value="ECO:0007669"/>
    <property type="project" value="UniProtKB-ARBA"/>
</dbReference>
<evidence type="ECO:0000313" key="11">
    <source>
        <dbReference type="EMBL" id="CAD7445305.1"/>
    </source>
</evidence>
<proteinExistence type="predicted"/>
<dbReference type="InterPro" id="IPR001680">
    <property type="entry name" value="WD40_rpt"/>
</dbReference>
<gene>
    <name evidence="11" type="ORF">TBIB3V08_LOCUS7660</name>
</gene>
<dbReference type="InterPro" id="IPR015943">
    <property type="entry name" value="WD40/YVTN_repeat-like_dom_sf"/>
</dbReference>
<dbReference type="PANTHER" id="PTHR14885:SF3">
    <property type="entry name" value="CILIA- AND FLAGELLA-ASSOCIATED PROTEIN 44"/>
    <property type="match status" value="1"/>
</dbReference>
<evidence type="ECO:0000256" key="5">
    <source>
        <dbReference type="ARBA" id="ARBA00023054"/>
    </source>
</evidence>
<evidence type="ECO:0000256" key="7">
    <source>
        <dbReference type="ARBA" id="ARBA00023273"/>
    </source>
</evidence>
<sequence>MSGVIDEVLKGKLEGNDENSKMSMNTIQGYKYVPETESEESNDYISKPFLSEKSTLKENILEFHHSFGYDCLKYFNLCVVDEFILIFVSGNLIHFYNAETKQLTFRRSAGGGGIGHIVTNPAFPHLAVGEKGKNPLVIVYEWPGLNIVCVLQEGTEREYTHLNYSPDGYFLLSQGGEPDYMLTIWDWQKATVLLQGKSYSNNVINASFSRYVPGHLTTSGYGHIKFWKMAETFTGLKLKGALGRFGKTEICDIIGFLALPDEKVVSGCEWGNILLWEEGLIKAEICRRDRTPCHNAPITQFQFGKGELTTISMDGMIKIWNFETIDLADPPENDRTVGIEPMFEFEIGASDDPASLMCLVKMVDKDDDYFWYAQDAKGVIWRVDLNMNYANEPPDKILVCHAGPVIDMSASPCGPHLATLGLDGRIFFYNYLKKKILMEKQFSAAGSCLLWLPLSISKTGNVIIAGFADGVIRVLVASLMEREKFDDAGMDYVSIIQVTKPHTKPITALSINPRGSILVCGSEDSTVFVYQILPKHEYVSLYPVGFVNVPSPVTHFNWKPTMPATALVSCRHGQLLELALPERQRSYTLVSFHLSHVERKQIEFHSVKSQIRRDLKLLEIAKAKEKRQQNKKAELAQFRAEHPGIEVDEETFLEDTEPEPELEPLYFPPKPNPILYAVYLEPDLVWLSMGGYDAGYIYHFRLWQENPVKSIMVVDADDLEIHTYIYNWNKKYLILGMQDGRIRVQRVNPNDHSDMNDYWLYSMHDNTNGIINKICFSYDERYLFTCGVDGNIFSYTFNVPEEDYPKVKSIVPGTVSKGVPRDIVDDIIHSEGVYSLEESKQRVENDRKMRVTVERKQAVKELIDNLAKIYKDIVERNKALSQSQIIPHEDLELDSNISADLDEYLNSEMEIMENKLRFTVEKSKIGLSKVKKYFLDDLESITIKVHTCRSNNYVTMFRLKKLCPDFYEIKELVTQKILEAERKTLPKEPQLSRLIGPMQREKKIQTIESFIKGLNLNTFELKLNAKLHRLLERFYTKKLKIEKRQYEWNKFRLEKPDENVNHPDDVVAIQEAERTVGDYKLKTAPDYRVPPHMRMSTLKMYQHVLNARERLFNLKNAFNQRVLTARSMKVALIEKCKHLAESIYAIHREVPPRQVKEVPKLPTINEEVLFPEKAYELKMDELKSMPKKREGKKETRDILPVDSEHEMLGTKLSPDHTILTLPQNIFESKSLVSIQTLKHLSKEDDIPTTWEIELSKIRNSKKQFQQEEYIRDINESVKQFDEHVAFLINTKIEVEVKAKFLEIHLLKLEQELCILKDFEVAENEISERVDSNVNEKHDMHVHLANIQSKIESRTRKVDTLLESERQIKVHFQETIADNKFADFLKKIFKKKYKEPRALNLDDSDEESTASDDTSTEEEDDVASIESGEIGPIKLDESECPEGCDTELYQMTFNLRDQRHKIEHNVTEEKREMEVFKKEFETVSKRLKTVEIALKESQEELEAFQRKKQQKLNEVDCVVQISLDQIQNIDGEHGFLHIKDTLIFSKKALAQIQARPKELERERGQLKEWHQLNRKHLHRLNSDCLNMQAEIAHLNQEIKECMENKFGGVIELDVVEEALLRRLIADMKSHISDMKRDYQIHLKAKHYLVKEKQLSLSRAVQENTEKLILLTILEEEKNKLEAILRSQAYLKEHPPVDREVEQRQDLEKLEKIVNDQECHRERLKYEINQMKRRSHPPLPPIIAPTQTSGDMQNNKNVVFIKHYDQESPHSTEGIKRYDLQYASATSVDTRESINTTDTTSNVDKKEEVKDILQSVASKLQTPGSNLEREDVEDNQRVIQSAIDEILEGTVMFVDKKAVGEIIYKLEALKLLADDKVLVKKVIDEAVQQVLDLLGD</sequence>
<protein>
    <recommendedName>
        <fullName evidence="12">Cilia- and flagella-associated protein 44</fullName>
    </recommendedName>
</protein>
<dbReference type="PANTHER" id="PTHR14885">
    <property type="entry name" value="CILIA- AND FLAGELLA-ASSOCIATED PROTEIN 43-RELATED"/>
    <property type="match status" value="1"/>
</dbReference>